<feature type="region of interest" description="Disordered" evidence="3">
    <location>
        <begin position="85"/>
        <end position="133"/>
    </location>
</feature>
<keyword evidence="2" id="KW-0862">Zinc</keyword>
<evidence type="ECO:0000256" key="1">
    <source>
        <dbReference type="ARBA" id="ARBA00022771"/>
    </source>
</evidence>
<organism evidence="5">
    <name type="scientific">Chlorella variabilis</name>
    <name type="common">Green alga</name>
    <dbReference type="NCBI Taxonomy" id="554065"/>
    <lineage>
        <taxon>Eukaryota</taxon>
        <taxon>Viridiplantae</taxon>
        <taxon>Chlorophyta</taxon>
        <taxon>core chlorophytes</taxon>
        <taxon>Trebouxiophyceae</taxon>
        <taxon>Chlorellales</taxon>
        <taxon>Chlorellaceae</taxon>
        <taxon>Chlorella clade</taxon>
        <taxon>Chlorella</taxon>
    </lineage>
</organism>
<dbReference type="AlphaFoldDB" id="E1ZTL9"/>
<gene>
    <name evidence="4" type="ORF">CHLNCDRAFT_141790</name>
</gene>
<dbReference type="KEGG" id="cvr:CHLNCDRAFT_141790"/>
<keyword evidence="5" id="KW-1185">Reference proteome</keyword>
<keyword evidence="1" id="KW-0863">Zinc-finger</keyword>
<name>E1ZTL9_CHLVA</name>
<evidence type="ECO:0000313" key="4">
    <source>
        <dbReference type="EMBL" id="EFN50830.1"/>
    </source>
</evidence>
<evidence type="ECO:0000256" key="2">
    <source>
        <dbReference type="ARBA" id="ARBA00022833"/>
    </source>
</evidence>
<sequence>MDGAQGVVTDAACQVCGDTGGATRLVLCENAARGCLGGIHLYCCIPLRAEPWADAWYCSECSQVLAEVATREKRQAAQRAAKRVAAAEVRRKERQDRKQRRQEEAEQRRRQQQNAQQQQRQQQPAAGGGRAAGLPARQQLVRQQRPPASVGGTPVARTDTLTMLFESLKGDEEAAKRRAQEMGRVVDGTSRRLSSIITESDEAIRLLHERHSLKCCTLAGLKGVFPLQLPLAHQRGSFAASLLCYGIPGNLHSGAAAQRLEPLAAATSAGRQPPACLMWMDELGIHQDRAWQQASMLLVLGQAPPSQQEAMAQQWMALWEMLRRDRQAIHIPIPAVAAGGGGREGDGGAATQEGLELFLVPNLLDPASMTLFGLLAVPIPLERPDAAAARAPGRGILHRTSAAALVPTTAASGPAAAAGQDARRLPLAWADAGQDDKPGAESAAALELGLGAHYATPRRRAVQVSRPARLPSIRTFVDDTGAPKPLEGLRVALVGFTKHHEMTAKILEELRGLGASTYTNQVTVADVLMLHPTLIRVPGLERCSDVLPLGLAHLLASSSVHAFHDSSFLVLREMIQ</sequence>
<dbReference type="InterPro" id="IPR013083">
    <property type="entry name" value="Znf_RING/FYVE/PHD"/>
</dbReference>
<dbReference type="GO" id="GO:0008270">
    <property type="term" value="F:zinc ion binding"/>
    <property type="evidence" value="ECO:0007669"/>
    <property type="project" value="UniProtKB-KW"/>
</dbReference>
<dbReference type="OrthoDB" id="515619at2759"/>
<dbReference type="SUPFAM" id="SSF57903">
    <property type="entry name" value="FYVE/PHD zinc finger"/>
    <property type="match status" value="1"/>
</dbReference>
<dbReference type="EMBL" id="GL433872">
    <property type="protein sequence ID" value="EFN50830.1"/>
    <property type="molecule type" value="Genomic_DNA"/>
</dbReference>
<keyword evidence="1" id="KW-0479">Metal-binding</keyword>
<feature type="compositionally biased region" description="Low complexity" evidence="3">
    <location>
        <begin position="112"/>
        <end position="125"/>
    </location>
</feature>
<dbReference type="InterPro" id="IPR011011">
    <property type="entry name" value="Znf_FYVE_PHD"/>
</dbReference>
<dbReference type="Proteomes" id="UP000008141">
    <property type="component" value="Unassembled WGS sequence"/>
</dbReference>
<dbReference type="Gene3D" id="3.30.40.10">
    <property type="entry name" value="Zinc/RING finger domain, C3HC4 (zinc finger)"/>
    <property type="match status" value="1"/>
</dbReference>
<dbReference type="RefSeq" id="XP_005842932.1">
    <property type="nucleotide sequence ID" value="XM_005842870.1"/>
</dbReference>
<feature type="compositionally biased region" description="Basic and acidic residues" evidence="3">
    <location>
        <begin position="88"/>
        <end position="109"/>
    </location>
</feature>
<reference evidence="4 5" key="1">
    <citation type="journal article" date="2010" name="Plant Cell">
        <title>The Chlorella variabilis NC64A genome reveals adaptation to photosymbiosis, coevolution with viruses, and cryptic sex.</title>
        <authorList>
            <person name="Blanc G."/>
            <person name="Duncan G."/>
            <person name="Agarkova I."/>
            <person name="Borodovsky M."/>
            <person name="Gurnon J."/>
            <person name="Kuo A."/>
            <person name="Lindquist E."/>
            <person name="Lucas S."/>
            <person name="Pangilinan J."/>
            <person name="Polle J."/>
            <person name="Salamov A."/>
            <person name="Terry A."/>
            <person name="Yamada T."/>
            <person name="Dunigan D.D."/>
            <person name="Grigoriev I.V."/>
            <person name="Claverie J.M."/>
            <person name="Van Etten J.L."/>
        </authorList>
    </citation>
    <scope>NUCLEOTIDE SEQUENCE [LARGE SCALE GENOMIC DNA]</scope>
    <source>
        <strain evidence="4 5">NC64A</strain>
    </source>
</reference>
<evidence type="ECO:0000256" key="3">
    <source>
        <dbReference type="SAM" id="MobiDB-lite"/>
    </source>
</evidence>
<dbReference type="InParanoid" id="E1ZTL9"/>
<protein>
    <submittedName>
        <fullName evidence="4">Expressed protein</fullName>
    </submittedName>
</protein>
<proteinExistence type="predicted"/>
<evidence type="ECO:0000313" key="5">
    <source>
        <dbReference type="Proteomes" id="UP000008141"/>
    </source>
</evidence>
<accession>E1ZTL9</accession>
<dbReference type="GeneID" id="17350282"/>